<reference evidence="4 5" key="1">
    <citation type="submission" date="2019-11" db="EMBL/GenBank/DDBJ databases">
        <title>Lactobacillus sp. nov. CRM56-3, isolated from fermented tea leaves.</title>
        <authorList>
            <person name="Phuengjayaem S."/>
            <person name="Tanasupawat S."/>
        </authorList>
    </citation>
    <scope>NUCLEOTIDE SEQUENCE [LARGE SCALE GENOMIC DNA]</scope>
    <source>
        <strain evidence="4 5">CRM56-3</strain>
    </source>
</reference>
<dbReference type="InterPro" id="IPR038200">
    <property type="entry name" value="GW_dom_sf"/>
</dbReference>
<dbReference type="PANTHER" id="PTHR37806:SF1">
    <property type="entry name" value="PEPTIDASE C39-LIKE DOMAIN-CONTAINING PROTEIN"/>
    <property type="match status" value="1"/>
</dbReference>
<dbReference type="Proteomes" id="UP000466388">
    <property type="component" value="Unassembled WGS sequence"/>
</dbReference>
<accession>A0A7X2XV66</accession>
<gene>
    <name evidence="4" type="ORF">GM612_06030</name>
</gene>
<name>A0A7X2XV66_9LACO</name>
<dbReference type="Gene3D" id="3.90.70.10">
    <property type="entry name" value="Cysteine proteinases"/>
    <property type="match status" value="1"/>
</dbReference>
<dbReference type="SUPFAM" id="SSF82057">
    <property type="entry name" value="Prokaryotic SH3-related domain"/>
    <property type="match status" value="1"/>
</dbReference>
<evidence type="ECO:0000313" key="4">
    <source>
        <dbReference type="EMBL" id="MTV82209.1"/>
    </source>
</evidence>
<sequence length="280" mass="30522">MKHGMLAVLIGVIIGTGTVTAHAATTATTPETTYAAVTRLTKVSYYTTMGANTTHNYPVYRSGAYQTAATNMTAISAGRTYANKLIHITREEVVAGKTWLKFTYNHTHTGWIQQTATVQSTYRLVAPLIGQRPQLPTGCEITATAMMLAFGGAKVTKLSLAREMPRSSNPNKGFVGSPYKTSGWYVFPGGLMGVVKKHMGSAKNMTGASLTSIKAQVHRNHLVVVWVGNVDGFSNHALTVTGYSKSRIYYNDPWTEKRASMTNSTLTKHRRADAYRALSY</sequence>
<evidence type="ECO:0000256" key="1">
    <source>
        <dbReference type="ARBA" id="ARBA00022729"/>
    </source>
</evidence>
<dbReference type="Pfam" id="PF13529">
    <property type="entry name" value="Peptidase_C39_2"/>
    <property type="match status" value="1"/>
</dbReference>
<protein>
    <recommendedName>
        <fullName evidence="3">GW domain-containing protein</fullName>
    </recommendedName>
</protein>
<keyword evidence="5" id="KW-1185">Reference proteome</keyword>
<proteinExistence type="predicted"/>
<feature type="domain" description="GW" evidence="3">
    <location>
        <begin position="39"/>
        <end position="122"/>
    </location>
</feature>
<evidence type="ECO:0000259" key="3">
    <source>
        <dbReference type="PROSITE" id="PS51780"/>
    </source>
</evidence>
<comment type="caution">
    <text evidence="4">The sequence shown here is derived from an EMBL/GenBank/DDBJ whole genome shotgun (WGS) entry which is preliminary data.</text>
</comment>
<dbReference type="InterPro" id="IPR039564">
    <property type="entry name" value="Peptidase_C39-like"/>
</dbReference>
<dbReference type="Pfam" id="PF13457">
    <property type="entry name" value="GW"/>
    <property type="match status" value="1"/>
</dbReference>
<feature type="signal peptide" evidence="2">
    <location>
        <begin position="1"/>
        <end position="23"/>
    </location>
</feature>
<dbReference type="RefSeq" id="WP_155431489.1">
    <property type="nucleotide sequence ID" value="NZ_WNJO01000006.1"/>
</dbReference>
<dbReference type="Gene3D" id="2.30.30.170">
    <property type="match status" value="1"/>
</dbReference>
<dbReference type="InterPro" id="IPR025987">
    <property type="entry name" value="GW_dom"/>
</dbReference>
<dbReference type="PROSITE" id="PS51780">
    <property type="entry name" value="GW"/>
    <property type="match status" value="1"/>
</dbReference>
<keyword evidence="1 2" id="KW-0732">Signal</keyword>
<evidence type="ECO:0000313" key="5">
    <source>
        <dbReference type="Proteomes" id="UP000466388"/>
    </source>
</evidence>
<feature type="chain" id="PRO_5030509732" description="GW domain-containing protein" evidence="2">
    <location>
        <begin position="24"/>
        <end position="280"/>
    </location>
</feature>
<organism evidence="4 5">
    <name type="scientific">Secundilactobacillus folii</name>
    <dbReference type="NCBI Taxonomy" id="2678357"/>
    <lineage>
        <taxon>Bacteria</taxon>
        <taxon>Bacillati</taxon>
        <taxon>Bacillota</taxon>
        <taxon>Bacilli</taxon>
        <taxon>Lactobacillales</taxon>
        <taxon>Lactobacillaceae</taxon>
        <taxon>Secundilactobacillus</taxon>
    </lineage>
</organism>
<dbReference type="AlphaFoldDB" id="A0A7X2XV66"/>
<dbReference type="EMBL" id="WNJO01000006">
    <property type="protein sequence ID" value="MTV82209.1"/>
    <property type="molecule type" value="Genomic_DNA"/>
</dbReference>
<evidence type="ECO:0000256" key="2">
    <source>
        <dbReference type="SAM" id="SignalP"/>
    </source>
</evidence>
<dbReference type="PANTHER" id="PTHR37806">
    <property type="entry name" value="LMO0724 PROTEIN"/>
    <property type="match status" value="1"/>
</dbReference>